<reference evidence="3" key="2">
    <citation type="submission" date="2013-12" db="EMBL/GenBank/DDBJ databases">
        <authorList>
            <person name="Yu Y."/>
            <person name="Lee S."/>
            <person name="de Baynast K."/>
            <person name="Wissotski M."/>
            <person name="Liu L."/>
            <person name="Talag J."/>
            <person name="Goicoechea J."/>
            <person name="Angelova A."/>
            <person name="Jetty R."/>
            <person name="Kudrna D."/>
            <person name="Golser W."/>
            <person name="Rivera L."/>
            <person name="Zhang J."/>
            <person name="Wing R."/>
        </authorList>
    </citation>
    <scope>NUCLEOTIDE SEQUENCE</scope>
</reference>
<evidence type="ECO:0000313" key="2">
    <source>
        <dbReference type="EnsemblPlants" id="LPERR05G07050.1"/>
    </source>
</evidence>
<dbReference type="Gramene" id="LPERR05G07050.1">
    <property type="protein sequence ID" value="LPERR05G07050.1"/>
    <property type="gene ID" value="LPERR05G07050"/>
</dbReference>
<keyword evidence="3" id="KW-1185">Reference proteome</keyword>
<dbReference type="HOGENOM" id="CLU_1962759_0_0_1"/>
<accession>A0A0D9WEA0</accession>
<reference evidence="2" key="3">
    <citation type="submission" date="2015-04" db="UniProtKB">
        <authorList>
            <consortium name="EnsemblPlants"/>
        </authorList>
    </citation>
    <scope>IDENTIFICATION</scope>
</reference>
<dbReference type="EnsemblPlants" id="LPERR05G07050.1">
    <property type="protein sequence ID" value="LPERR05G07050.1"/>
    <property type="gene ID" value="LPERR05G07050"/>
</dbReference>
<evidence type="ECO:0000256" key="1">
    <source>
        <dbReference type="SAM" id="MobiDB-lite"/>
    </source>
</evidence>
<sequence>MGSPRPKRKREQSNNLDSSEGSSNSLLSDAESGRTKEDDVEVVSKDLTDIAVKSTEAIRTFVGRLTPIVVVQAIDWDDLELNKLSKEIAARNITESFPKIQGFHNLIRKIRESQGKDVNMDQIRYIWK</sequence>
<proteinExistence type="predicted"/>
<dbReference type="AlphaFoldDB" id="A0A0D9WEA0"/>
<feature type="compositionally biased region" description="Low complexity" evidence="1">
    <location>
        <begin position="13"/>
        <end position="28"/>
    </location>
</feature>
<dbReference type="Proteomes" id="UP000032180">
    <property type="component" value="Chromosome 5"/>
</dbReference>
<reference evidence="2 3" key="1">
    <citation type="submission" date="2012-08" db="EMBL/GenBank/DDBJ databases">
        <title>Oryza genome evolution.</title>
        <authorList>
            <person name="Wing R.A."/>
        </authorList>
    </citation>
    <scope>NUCLEOTIDE SEQUENCE</scope>
</reference>
<feature type="compositionally biased region" description="Basic and acidic residues" evidence="1">
    <location>
        <begin position="31"/>
        <end position="40"/>
    </location>
</feature>
<organism evidence="2 3">
    <name type="scientific">Leersia perrieri</name>
    <dbReference type="NCBI Taxonomy" id="77586"/>
    <lineage>
        <taxon>Eukaryota</taxon>
        <taxon>Viridiplantae</taxon>
        <taxon>Streptophyta</taxon>
        <taxon>Embryophyta</taxon>
        <taxon>Tracheophyta</taxon>
        <taxon>Spermatophyta</taxon>
        <taxon>Magnoliopsida</taxon>
        <taxon>Liliopsida</taxon>
        <taxon>Poales</taxon>
        <taxon>Poaceae</taxon>
        <taxon>BOP clade</taxon>
        <taxon>Oryzoideae</taxon>
        <taxon>Oryzeae</taxon>
        <taxon>Oryzinae</taxon>
        <taxon>Leersia</taxon>
    </lineage>
</organism>
<protein>
    <submittedName>
        <fullName evidence="2">Uncharacterized protein</fullName>
    </submittedName>
</protein>
<evidence type="ECO:0000313" key="3">
    <source>
        <dbReference type="Proteomes" id="UP000032180"/>
    </source>
</evidence>
<name>A0A0D9WEA0_9ORYZ</name>
<feature type="region of interest" description="Disordered" evidence="1">
    <location>
        <begin position="1"/>
        <end position="40"/>
    </location>
</feature>
<feature type="compositionally biased region" description="Basic residues" evidence="1">
    <location>
        <begin position="1"/>
        <end position="10"/>
    </location>
</feature>